<dbReference type="AlphaFoldDB" id="A0AA38PGF0"/>
<organism evidence="1 2">
    <name type="scientific">Lentinula raphanica</name>
    <dbReference type="NCBI Taxonomy" id="153919"/>
    <lineage>
        <taxon>Eukaryota</taxon>
        <taxon>Fungi</taxon>
        <taxon>Dikarya</taxon>
        <taxon>Basidiomycota</taxon>
        <taxon>Agaricomycotina</taxon>
        <taxon>Agaricomycetes</taxon>
        <taxon>Agaricomycetidae</taxon>
        <taxon>Agaricales</taxon>
        <taxon>Marasmiineae</taxon>
        <taxon>Omphalotaceae</taxon>
        <taxon>Lentinula</taxon>
    </lineage>
</organism>
<comment type="caution">
    <text evidence="1">The sequence shown here is derived from an EMBL/GenBank/DDBJ whole genome shotgun (WGS) entry which is preliminary data.</text>
</comment>
<keyword evidence="2" id="KW-1185">Reference proteome</keyword>
<name>A0AA38PGF0_9AGAR</name>
<protein>
    <submittedName>
        <fullName evidence="1">Uncharacterized protein</fullName>
    </submittedName>
</protein>
<accession>A0AA38PGF0</accession>
<dbReference type="Gene3D" id="3.60.130.30">
    <property type="match status" value="1"/>
</dbReference>
<sequence length="304" mass="33931">MGREVRCWLCKSCSIASHSLDRTPTPVVDRAGRVASVLAGQPGADYARALDEVFELFEDAGRQAGLQAVSRQGPQKRGHFPAFNRGVTMGMGSSTPVALQTGFMSSTLDRLVGHQAVRRMAAYQDAAFSLWAPRLYAEYQRTDKIMREKLPHLPRNFHSLVFAAAAFNLGGKVWTFKHRDFLNWPFGWCAITALGRYDPTRTGQLILWELKLVVDFPPAATVLIPSAVITHSNTPVADGDAQMSFTQYTAGPIFRWVENGCRTEKELEIADPARYAEMQDSKDTAYLRRLGNFSTIDELLDRIE</sequence>
<evidence type="ECO:0000313" key="1">
    <source>
        <dbReference type="EMBL" id="KAJ3842091.1"/>
    </source>
</evidence>
<dbReference type="Proteomes" id="UP001163846">
    <property type="component" value="Unassembled WGS sequence"/>
</dbReference>
<proteinExistence type="predicted"/>
<reference evidence="1" key="1">
    <citation type="submission" date="2022-08" db="EMBL/GenBank/DDBJ databases">
        <authorList>
            <consortium name="DOE Joint Genome Institute"/>
            <person name="Min B."/>
            <person name="Riley R."/>
            <person name="Sierra-Patev S."/>
            <person name="Naranjo-Ortiz M."/>
            <person name="Looney B."/>
            <person name="Konkel Z."/>
            <person name="Slot J.C."/>
            <person name="Sakamoto Y."/>
            <person name="Steenwyk J.L."/>
            <person name="Rokas A."/>
            <person name="Carro J."/>
            <person name="Camarero S."/>
            <person name="Ferreira P."/>
            <person name="Molpeceres G."/>
            <person name="Ruiz-Duenas F.J."/>
            <person name="Serrano A."/>
            <person name="Henrissat B."/>
            <person name="Drula E."/>
            <person name="Hughes K.W."/>
            <person name="Mata J.L."/>
            <person name="Ishikawa N.K."/>
            <person name="Vargas-Isla R."/>
            <person name="Ushijima S."/>
            <person name="Smith C.A."/>
            <person name="Ahrendt S."/>
            <person name="Andreopoulos W."/>
            <person name="He G."/>
            <person name="Labutti K."/>
            <person name="Lipzen A."/>
            <person name="Ng V."/>
            <person name="Sandor L."/>
            <person name="Barry K."/>
            <person name="Martinez A.T."/>
            <person name="Xiao Y."/>
            <person name="Gibbons J.G."/>
            <person name="Terashima K."/>
            <person name="Hibbett D.S."/>
            <person name="Grigoriev I.V."/>
        </authorList>
    </citation>
    <scope>NUCLEOTIDE SEQUENCE</scope>
    <source>
        <strain evidence="1">TFB9207</strain>
    </source>
</reference>
<dbReference type="EMBL" id="MU806017">
    <property type="protein sequence ID" value="KAJ3842091.1"/>
    <property type="molecule type" value="Genomic_DNA"/>
</dbReference>
<gene>
    <name evidence="1" type="ORF">F5878DRAFT_530398</name>
</gene>
<evidence type="ECO:0000313" key="2">
    <source>
        <dbReference type="Proteomes" id="UP001163846"/>
    </source>
</evidence>